<dbReference type="AlphaFoldDB" id="A0AAD9LNP8"/>
<comment type="caution">
    <text evidence="3">The sequence shown here is derived from an EMBL/GenBank/DDBJ whole genome shotgun (WGS) entry which is preliminary data.</text>
</comment>
<feature type="compositionally biased region" description="Polar residues" evidence="2">
    <location>
        <begin position="199"/>
        <end position="212"/>
    </location>
</feature>
<feature type="compositionally biased region" description="Polar residues" evidence="2">
    <location>
        <begin position="219"/>
        <end position="229"/>
    </location>
</feature>
<dbReference type="GO" id="GO:0045944">
    <property type="term" value="P:positive regulation of transcription by RNA polymerase II"/>
    <property type="evidence" value="ECO:0007669"/>
    <property type="project" value="TreeGrafter"/>
</dbReference>
<dbReference type="SUPFAM" id="SSF47576">
    <property type="entry name" value="Calponin-homology domain, CH-domain"/>
    <property type="match status" value="1"/>
</dbReference>
<protein>
    <submittedName>
        <fullName evidence="3">Protein UXT</fullName>
    </submittedName>
</protein>
<dbReference type="Gene3D" id="1.10.287.370">
    <property type="match status" value="1"/>
</dbReference>
<gene>
    <name evidence="3" type="ORF">P3T76_004035</name>
</gene>
<dbReference type="InterPro" id="IPR036872">
    <property type="entry name" value="CH_dom_sf"/>
</dbReference>
<evidence type="ECO:0000256" key="1">
    <source>
        <dbReference type="SAM" id="Coils"/>
    </source>
</evidence>
<keyword evidence="1" id="KW-0175">Coiled coil</keyword>
<feature type="region of interest" description="Disordered" evidence="2">
    <location>
        <begin position="189"/>
        <end position="231"/>
    </location>
</feature>
<dbReference type="InterPro" id="IPR009053">
    <property type="entry name" value="Prefoldin"/>
</dbReference>
<dbReference type="PANTHER" id="PTHR13345:SF9">
    <property type="entry name" value="PROTEIN UXT"/>
    <property type="match status" value="1"/>
</dbReference>
<name>A0AAD9LNP8_9STRA</name>
<dbReference type="GO" id="GO:0003712">
    <property type="term" value="F:transcription coregulator activity"/>
    <property type="evidence" value="ECO:0007669"/>
    <property type="project" value="TreeGrafter"/>
</dbReference>
<keyword evidence="4" id="KW-1185">Reference proteome</keyword>
<dbReference type="EMBL" id="JASMQC010000006">
    <property type="protein sequence ID" value="KAK1944123.1"/>
    <property type="molecule type" value="Genomic_DNA"/>
</dbReference>
<dbReference type="GO" id="GO:0016592">
    <property type="term" value="C:mediator complex"/>
    <property type="evidence" value="ECO:0007669"/>
    <property type="project" value="TreeGrafter"/>
</dbReference>
<sequence length="1178" mass="133001">MTESPAAALQRYSAFVEEVLRPQLKETLAHRDALATEVNEYAELRELLQELAQKDGQPLHTLLDVGERFHVRTKVPDTSLITVDIGLNFHVEMTVPEAQKFVQNHLNHLTEKRNKWQEKAREVSEHVNLVINSIQQLATLQYGEVSSLLYLNKVLVEEILPFQQDAMDPLISASSLSLPASISTSRSPLLPVNARKSAARTSLPSSPQGNQQTHKHSLRLSSPDANSRRPSLLIDTRSAAVENGRQRTRPNTAVTLSTTETLDALIGAPEDAALQRLQQVTRPESAQPMAGRRSSIVGGSIAPLKTSVSTAHLVSPQGHHHNAWSTSPTASAIASPRCAGCGGFAEMCMSCFTQFKQQDGARYKMQLVQAVDSLFEKATRRAFTRMAVVVMQWVFKSWKAAARRSKWKSQLAFKLLEKQRMRRLMKTWQIFLYQRRIVGAMLYAESQHRETTEKAQEVAKLHGDGFERESAARIHEAMQRDVVERLEAQLKSLKLSLQAKDRELLELRKELRETHALVKVLERQVVDPVEIERMQVESYEYKKASFQLVAALTHTMETQVEVLSTSEGRQNLSDVFTRDLIQSIDKPETAAFYNPLVEMEAAAAAATASTDENPSTNLQLSYEAPADRAESILIQWVNSLIARQPPDWLSASRIQNFHSSLNDGKVYAVVTKLLHAAMCRTRLKRPPGATVSRLEATSVLRENGEDLTEIGMERYLEHLRRESSVEKRLELMINTLGQAMWLPLGLLNAKDIRAGHAEFNFAALTYLFITFSPCLAPDYYSLCAELTQQLEAVKHRWRELQGDGMTTTSTTDPTTGEEITMSMKVKLALSQTLELKKRIDTEDAKSREGHTLWVKAERIVLRKCFLSYARLARGKTGILTKLDSSLGDENEAFSKIPKHKLQDLALPYEDFTWEAKLLQSYLVTIYCDLARIYRGYATRSGAMNDTINVSEFTELLTECHALEGNMTTADLQNIIRALDPKNKTVNAHRALPPMDFLEALVRASRKKYPVETNRVTISEAFCLFIDNYILPFAFRSDADLFRTQIEDATIRRLLIKYADDLRKTYEKYAVEDPKIKNKAERVTAFTFSQCLLDRGVLDMTLTSDKVMGILSKVLRPSKANASSDQSKSRRAGEDDDVPYPEFEEALIAVACHKFPDPYTSLESRVEKFFSVYVRERRG</sequence>
<proteinExistence type="predicted"/>
<dbReference type="CDD" id="cd23158">
    <property type="entry name" value="Prefoldin_UXT"/>
    <property type="match status" value="1"/>
</dbReference>
<reference evidence="3" key="1">
    <citation type="submission" date="2023-08" db="EMBL/GenBank/DDBJ databases">
        <title>Reference Genome Resource for the Citrus Pathogen Phytophthora citrophthora.</title>
        <authorList>
            <person name="Moller H."/>
            <person name="Coetzee B."/>
            <person name="Rose L.J."/>
            <person name="Van Niekerk J.M."/>
        </authorList>
    </citation>
    <scope>NUCLEOTIDE SEQUENCE</scope>
    <source>
        <strain evidence="3">STE-U-9442</strain>
    </source>
</reference>
<evidence type="ECO:0000313" key="4">
    <source>
        <dbReference type="Proteomes" id="UP001259832"/>
    </source>
</evidence>
<dbReference type="PANTHER" id="PTHR13345">
    <property type="entry name" value="MEDIATOR OF RNA POLYMERASE II TRANSCRIPTION SUBUNIT 10"/>
    <property type="match status" value="1"/>
</dbReference>
<evidence type="ECO:0000313" key="3">
    <source>
        <dbReference type="EMBL" id="KAK1944123.1"/>
    </source>
</evidence>
<evidence type="ECO:0000256" key="2">
    <source>
        <dbReference type="SAM" id="MobiDB-lite"/>
    </source>
</evidence>
<dbReference type="Proteomes" id="UP001259832">
    <property type="component" value="Unassembled WGS sequence"/>
</dbReference>
<dbReference type="SUPFAM" id="SSF46579">
    <property type="entry name" value="Prefoldin"/>
    <property type="match status" value="1"/>
</dbReference>
<dbReference type="Gene3D" id="1.10.418.10">
    <property type="entry name" value="Calponin-like domain"/>
    <property type="match status" value="1"/>
</dbReference>
<feature type="coiled-coil region" evidence="1">
    <location>
        <begin position="483"/>
        <end position="524"/>
    </location>
</feature>
<dbReference type="InterPro" id="IPR004127">
    <property type="entry name" value="Prefoldin_subunit_alpha"/>
</dbReference>
<organism evidence="3 4">
    <name type="scientific">Phytophthora citrophthora</name>
    <dbReference type="NCBI Taxonomy" id="4793"/>
    <lineage>
        <taxon>Eukaryota</taxon>
        <taxon>Sar</taxon>
        <taxon>Stramenopiles</taxon>
        <taxon>Oomycota</taxon>
        <taxon>Peronosporomycetes</taxon>
        <taxon>Peronosporales</taxon>
        <taxon>Peronosporaceae</taxon>
        <taxon>Phytophthora</taxon>
    </lineage>
</organism>
<dbReference type="Pfam" id="PF02996">
    <property type="entry name" value="Prefoldin"/>
    <property type="match status" value="1"/>
</dbReference>
<accession>A0AAD9LNP8</accession>